<evidence type="ECO:0000313" key="2">
    <source>
        <dbReference type="EMBL" id="KAJ8534910.1"/>
    </source>
</evidence>
<evidence type="ECO:0000313" key="3">
    <source>
        <dbReference type="Proteomes" id="UP001152561"/>
    </source>
</evidence>
<keyword evidence="3" id="KW-1185">Reference proteome</keyword>
<dbReference type="InterPro" id="IPR045286">
    <property type="entry name" value="FBS1-like"/>
</dbReference>
<proteinExistence type="predicted"/>
<evidence type="ECO:0000259" key="1">
    <source>
        <dbReference type="PROSITE" id="PS50181"/>
    </source>
</evidence>
<sequence>MSFQKILTVNHTLADLTIVASISIYSVTFELLLQDLEVGFSVKKFKKMALLKKCENLGFGLVRSTSFGRKRVCLPEITDLDFISTTPTKKICRKNSFSTYLKSPLETLPEDILIRIMCGVDHDDLKRLFHVSKPIREATLVAKRCHFEYSTPIKTLGFKNATNMENWSEFDDAEVPNAPRQLKFPRSRLSRKKLADISVALFTSDGEENWLRRELFMRMDTEI</sequence>
<dbReference type="InterPro" id="IPR036047">
    <property type="entry name" value="F-box-like_dom_sf"/>
</dbReference>
<dbReference type="SUPFAM" id="SSF81383">
    <property type="entry name" value="F-box domain"/>
    <property type="match status" value="1"/>
</dbReference>
<dbReference type="InterPro" id="IPR001810">
    <property type="entry name" value="F-box_dom"/>
</dbReference>
<dbReference type="PANTHER" id="PTHR34049:SF5">
    <property type="entry name" value="F-BOX DOMAIN-CONTAINING PROTEIN"/>
    <property type="match status" value="1"/>
</dbReference>
<dbReference type="EMBL" id="JAJAGQ010000019">
    <property type="protein sequence ID" value="KAJ8534910.1"/>
    <property type="molecule type" value="Genomic_DNA"/>
</dbReference>
<dbReference type="PROSITE" id="PS50181">
    <property type="entry name" value="FBOX"/>
    <property type="match status" value="1"/>
</dbReference>
<reference evidence="3" key="1">
    <citation type="journal article" date="2023" name="Proc. Natl. Acad. Sci. U.S.A.">
        <title>Genomic and structural basis for evolution of tropane alkaloid biosynthesis.</title>
        <authorList>
            <person name="Wanga Y.-J."/>
            <person name="Taina T."/>
            <person name="Yua J.-Y."/>
            <person name="Lia J."/>
            <person name="Xua B."/>
            <person name="Chenc J."/>
            <person name="D'Auriad J.C."/>
            <person name="Huanga J.-P."/>
            <person name="Huanga S.-X."/>
        </authorList>
    </citation>
    <scope>NUCLEOTIDE SEQUENCE [LARGE SCALE GENOMIC DNA]</scope>
    <source>
        <strain evidence="3">cv. KIB-2019</strain>
    </source>
</reference>
<name>A0A9Q1LHP8_9SOLA</name>
<protein>
    <recommendedName>
        <fullName evidence="1">F-box domain-containing protein</fullName>
    </recommendedName>
</protein>
<dbReference type="PANTHER" id="PTHR34049">
    <property type="entry name" value="F-BOX PROTEIN SKIP27"/>
    <property type="match status" value="1"/>
</dbReference>
<organism evidence="2 3">
    <name type="scientific">Anisodus acutangulus</name>
    <dbReference type="NCBI Taxonomy" id="402998"/>
    <lineage>
        <taxon>Eukaryota</taxon>
        <taxon>Viridiplantae</taxon>
        <taxon>Streptophyta</taxon>
        <taxon>Embryophyta</taxon>
        <taxon>Tracheophyta</taxon>
        <taxon>Spermatophyta</taxon>
        <taxon>Magnoliopsida</taxon>
        <taxon>eudicotyledons</taxon>
        <taxon>Gunneridae</taxon>
        <taxon>Pentapetalae</taxon>
        <taxon>asterids</taxon>
        <taxon>lamiids</taxon>
        <taxon>Solanales</taxon>
        <taxon>Solanaceae</taxon>
        <taxon>Solanoideae</taxon>
        <taxon>Hyoscyameae</taxon>
        <taxon>Anisodus</taxon>
    </lineage>
</organism>
<dbReference type="OrthoDB" id="786450at2759"/>
<dbReference type="Proteomes" id="UP001152561">
    <property type="component" value="Unassembled WGS sequence"/>
</dbReference>
<gene>
    <name evidence="2" type="ORF">K7X08_016638</name>
</gene>
<dbReference type="AlphaFoldDB" id="A0A9Q1LHP8"/>
<feature type="domain" description="F-box" evidence="1">
    <location>
        <begin position="102"/>
        <end position="150"/>
    </location>
</feature>
<comment type="caution">
    <text evidence="2">The sequence shown here is derived from an EMBL/GenBank/DDBJ whole genome shotgun (WGS) entry which is preliminary data.</text>
</comment>
<accession>A0A9Q1LHP8</accession>